<dbReference type="PANTHER" id="PTHR11895:SF76">
    <property type="entry name" value="INDOLEACETAMIDE HYDROLASE"/>
    <property type="match status" value="1"/>
</dbReference>
<dbReference type="InterPro" id="IPR023631">
    <property type="entry name" value="Amidase_dom"/>
</dbReference>
<accession>A0AB73IEV5</accession>
<dbReference type="PANTHER" id="PTHR11895">
    <property type="entry name" value="TRANSAMIDASE"/>
    <property type="match status" value="1"/>
</dbReference>
<proteinExistence type="predicted"/>
<dbReference type="Gene3D" id="3.90.1300.10">
    <property type="entry name" value="Amidase signature (AS) domain"/>
    <property type="match status" value="1"/>
</dbReference>
<gene>
    <name evidence="2" type="ORF">J2793_003130</name>
</gene>
<comment type="caution">
    <text evidence="2">The sequence shown here is derived from an EMBL/GenBank/DDBJ whole genome shotgun (WGS) entry which is preliminary data.</text>
</comment>
<dbReference type="Proteomes" id="UP001229486">
    <property type="component" value="Unassembled WGS sequence"/>
</dbReference>
<feature type="domain" description="Amidase" evidence="1">
    <location>
        <begin position="28"/>
        <end position="453"/>
    </location>
</feature>
<dbReference type="RefSeq" id="WP_392393891.1">
    <property type="nucleotide sequence ID" value="NZ_JAURTK010000003.1"/>
</dbReference>
<dbReference type="PROSITE" id="PS00571">
    <property type="entry name" value="AMIDASES"/>
    <property type="match status" value="1"/>
</dbReference>
<dbReference type="AlphaFoldDB" id="A0AB73IEV5"/>
<evidence type="ECO:0000313" key="3">
    <source>
        <dbReference type="Proteomes" id="UP001229486"/>
    </source>
</evidence>
<evidence type="ECO:0000259" key="1">
    <source>
        <dbReference type="Pfam" id="PF01425"/>
    </source>
</evidence>
<evidence type="ECO:0000313" key="2">
    <source>
        <dbReference type="EMBL" id="MDP9647684.1"/>
    </source>
</evidence>
<dbReference type="InterPro" id="IPR000120">
    <property type="entry name" value="Amidase"/>
</dbReference>
<dbReference type="SUPFAM" id="SSF75304">
    <property type="entry name" value="Amidase signature (AS) enzymes"/>
    <property type="match status" value="1"/>
</dbReference>
<reference evidence="2" key="1">
    <citation type="submission" date="2023-07" db="EMBL/GenBank/DDBJ databases">
        <title>Sorghum-associated microbial communities from plants grown in Nebraska, USA.</title>
        <authorList>
            <person name="Schachtman D."/>
        </authorList>
    </citation>
    <scope>NUCLEOTIDE SEQUENCE</scope>
    <source>
        <strain evidence="2">DS1061</strain>
    </source>
</reference>
<dbReference type="GO" id="GO:0003824">
    <property type="term" value="F:catalytic activity"/>
    <property type="evidence" value="ECO:0007669"/>
    <property type="project" value="InterPro"/>
</dbReference>
<dbReference type="InterPro" id="IPR036928">
    <property type="entry name" value="AS_sf"/>
</dbReference>
<dbReference type="EMBL" id="JAURTK010000003">
    <property type="protein sequence ID" value="MDP9647684.1"/>
    <property type="molecule type" value="Genomic_DNA"/>
</dbReference>
<dbReference type="InterPro" id="IPR020556">
    <property type="entry name" value="Amidase_CS"/>
</dbReference>
<sequence length="513" mass="55203">MTDRHELTRHSAVALRALLQAREISAVELLDACIARIEALNPYVNAITATSFERARLEARAADAAFARSATLGPLHGLPIAIKDLEETEGILTTYGSPLYRANVPARDNTLVRRLRAAGAIVVGKTNVPELGAGANSFNPVWGATGNPFDPRLNAGGSSGGSAAALALDMVPLASGSDTGGSLRIPAAKCGVVGLRTSPGLVPSDRKPLGWTPIAVVGPMGRNVEDTWLQLAATVGQSDSDPLGYPFTMAPTMDGRALTDLSKLRIGYTEDFGVCEVDDEIRAVFRRKIEFLRGHVAVCEPVQVDFEGAHRCFDVLRAEAFVAGLQKAYETNPELLGPNPRANYEMGIGMGLADCVRAHADQTRLFRQFQTLFDRYDLILSPTTPVSPFPWTQPYLKSVNRVELENYYRWLALTYVVTLVTNPALSLPCGVDHRGMPFGLQMIGAFRGDLTLLDAARAFETLFASSDETRRPIPDAAKLRTSDVDLKSIVTHPPVFDAVAPSNNSASSSTSAV</sequence>
<organism evidence="2 3">
    <name type="scientific">Paraburkholderia caledonica</name>
    <dbReference type="NCBI Taxonomy" id="134536"/>
    <lineage>
        <taxon>Bacteria</taxon>
        <taxon>Pseudomonadati</taxon>
        <taxon>Pseudomonadota</taxon>
        <taxon>Betaproteobacteria</taxon>
        <taxon>Burkholderiales</taxon>
        <taxon>Burkholderiaceae</taxon>
        <taxon>Paraburkholderia</taxon>
    </lineage>
</organism>
<name>A0AB73IEV5_9BURK</name>
<dbReference type="Pfam" id="PF01425">
    <property type="entry name" value="Amidase"/>
    <property type="match status" value="1"/>
</dbReference>
<protein>
    <submittedName>
        <fullName evidence="2">Asp-tRNA(Asn)/Glu-tRNA(Gln) amidotransferase A subunit family amidase</fullName>
    </submittedName>
</protein>